<dbReference type="GO" id="GO:0046872">
    <property type="term" value="F:metal ion binding"/>
    <property type="evidence" value="ECO:0007669"/>
    <property type="project" value="InterPro"/>
</dbReference>
<comment type="caution">
    <text evidence="8">The sequence shown here is derived from an EMBL/GenBank/DDBJ whole genome shotgun (WGS) entry which is preliminary data.</text>
</comment>
<dbReference type="InterPro" id="IPR011054">
    <property type="entry name" value="Rudment_hybrid_motif"/>
</dbReference>
<gene>
    <name evidence="5 6 8" type="primary">purK</name>
    <name evidence="8" type="ORF">GH741_19875</name>
</gene>
<dbReference type="AlphaFoldDB" id="A0A6A8DGT6"/>
<dbReference type="InterPro" id="IPR005875">
    <property type="entry name" value="PurK"/>
</dbReference>
<dbReference type="EC" id="6.3.4.18" evidence="5 6"/>
<feature type="binding site" evidence="5">
    <location>
        <begin position="268"/>
        <end position="269"/>
    </location>
    <ligand>
        <name>ATP</name>
        <dbReference type="ChEBI" id="CHEBI:30616"/>
    </ligand>
</feature>
<dbReference type="GO" id="GO:0034028">
    <property type="term" value="F:5-(carboxyamino)imidazole ribonucleotide synthase activity"/>
    <property type="evidence" value="ECO:0007669"/>
    <property type="project" value="UniProtKB-UniRule"/>
</dbReference>
<dbReference type="UniPathway" id="UPA00074">
    <property type="reaction ID" value="UER00942"/>
</dbReference>
<feature type="binding site" evidence="5">
    <location>
        <begin position="184"/>
        <end position="187"/>
    </location>
    <ligand>
        <name>ATP</name>
        <dbReference type="ChEBI" id="CHEBI:30616"/>
    </ligand>
</feature>
<feature type="binding site" evidence="5">
    <location>
        <position position="192"/>
    </location>
    <ligand>
        <name>ATP</name>
        <dbReference type="ChEBI" id="CHEBI:30616"/>
    </ligand>
</feature>
<dbReference type="Gene3D" id="3.40.50.20">
    <property type="match status" value="1"/>
</dbReference>
<dbReference type="GO" id="GO:0005829">
    <property type="term" value="C:cytosol"/>
    <property type="evidence" value="ECO:0007669"/>
    <property type="project" value="TreeGrafter"/>
</dbReference>
<dbReference type="SUPFAM" id="SSF51246">
    <property type="entry name" value="Rudiment single hybrid motif"/>
    <property type="match status" value="1"/>
</dbReference>
<dbReference type="SUPFAM" id="SSF52440">
    <property type="entry name" value="PreATP-grasp domain"/>
    <property type="match status" value="1"/>
</dbReference>
<evidence type="ECO:0000259" key="7">
    <source>
        <dbReference type="PROSITE" id="PS50975"/>
    </source>
</evidence>
<dbReference type="RefSeq" id="WP_153738502.1">
    <property type="nucleotide sequence ID" value="NZ_WJNG01000020.1"/>
</dbReference>
<dbReference type="InterPro" id="IPR040686">
    <property type="entry name" value="PurK_C"/>
</dbReference>
<feature type="binding site" evidence="5">
    <location>
        <position position="215"/>
    </location>
    <ligand>
        <name>ATP</name>
        <dbReference type="ChEBI" id="CHEBI:30616"/>
    </ligand>
</feature>
<keyword evidence="3 5" id="KW-0658">Purine biosynthesis</keyword>
<evidence type="ECO:0000256" key="6">
    <source>
        <dbReference type="RuleBase" id="RU361200"/>
    </source>
</evidence>
<keyword evidence="1 5" id="KW-0436">Ligase</keyword>
<evidence type="ECO:0000256" key="2">
    <source>
        <dbReference type="ARBA" id="ARBA00022741"/>
    </source>
</evidence>
<dbReference type="InterPro" id="IPR003135">
    <property type="entry name" value="ATP-grasp_carboxylate-amine"/>
</dbReference>
<dbReference type="GO" id="GO:0004638">
    <property type="term" value="F:phosphoribosylaminoimidazole carboxylase activity"/>
    <property type="evidence" value="ECO:0007669"/>
    <property type="project" value="InterPro"/>
</dbReference>
<dbReference type="GO" id="GO:0005524">
    <property type="term" value="F:ATP binding"/>
    <property type="evidence" value="ECO:0007669"/>
    <property type="project" value="UniProtKB-UniRule"/>
</dbReference>
<reference evidence="8" key="1">
    <citation type="submission" date="2019-11" db="EMBL/GenBank/DDBJ databases">
        <authorList>
            <person name="Li J."/>
        </authorList>
    </citation>
    <scope>NUCLEOTIDE SEQUENCE</scope>
    <source>
        <strain evidence="8">B6B</strain>
    </source>
</reference>
<dbReference type="InterPro" id="IPR016185">
    <property type="entry name" value="PreATP-grasp_dom_sf"/>
</dbReference>
<keyword evidence="2 5" id="KW-0547">Nucleotide-binding</keyword>
<protein>
    <recommendedName>
        <fullName evidence="5 6">N5-carboxyaminoimidazole ribonucleotide synthase</fullName>
        <shortName evidence="5 6">N5-CAIR synthase</shortName>
        <ecNumber evidence="5 6">6.3.4.18</ecNumber>
    </recommendedName>
    <alternativeName>
        <fullName evidence="5 6">5-(carboxyamino)imidazole ribonucleotide synthetase</fullName>
    </alternativeName>
</protein>
<feature type="domain" description="ATP-grasp" evidence="7">
    <location>
        <begin position="112"/>
        <end position="298"/>
    </location>
</feature>
<dbReference type="Gene3D" id="3.30.470.20">
    <property type="entry name" value="ATP-grasp fold, B domain"/>
    <property type="match status" value="1"/>
</dbReference>
<evidence type="ECO:0000313" key="9">
    <source>
        <dbReference type="Proteomes" id="UP000799092"/>
    </source>
</evidence>
<dbReference type="GO" id="GO:0006189">
    <property type="term" value="P:'de novo' IMP biosynthetic process"/>
    <property type="evidence" value="ECO:0007669"/>
    <property type="project" value="UniProtKB-UniRule"/>
</dbReference>
<dbReference type="NCBIfam" id="NF004675">
    <property type="entry name" value="PRK06019.1-1"/>
    <property type="match status" value="1"/>
</dbReference>
<dbReference type="HAMAP" id="MF_01928">
    <property type="entry name" value="PurK"/>
    <property type="match status" value="1"/>
</dbReference>
<evidence type="ECO:0000256" key="3">
    <source>
        <dbReference type="ARBA" id="ARBA00022755"/>
    </source>
</evidence>
<dbReference type="InterPro" id="IPR054350">
    <property type="entry name" value="PurT/PurK_preATP-grasp"/>
</dbReference>
<feature type="binding site" evidence="5">
    <location>
        <position position="148"/>
    </location>
    <ligand>
        <name>ATP</name>
        <dbReference type="ChEBI" id="CHEBI:30616"/>
    </ligand>
</feature>
<dbReference type="Proteomes" id="UP000799092">
    <property type="component" value="Unassembled WGS sequence"/>
</dbReference>
<organism evidence="8 9">
    <name type="scientific">Aquibacillus halophilus</name>
    <dbReference type="NCBI Taxonomy" id="930132"/>
    <lineage>
        <taxon>Bacteria</taxon>
        <taxon>Bacillati</taxon>
        <taxon>Bacillota</taxon>
        <taxon>Bacilli</taxon>
        <taxon>Bacillales</taxon>
        <taxon>Bacillaceae</taxon>
        <taxon>Aquibacillus</taxon>
    </lineage>
</organism>
<evidence type="ECO:0000256" key="5">
    <source>
        <dbReference type="HAMAP-Rule" id="MF_01928"/>
    </source>
</evidence>
<comment type="function">
    <text evidence="6">Catalyzes the ATP-dependent conversion of 5-aminoimidazole ribonucleotide (AIR) and HCO(3)- to N5-carboxyaminoimidazole ribonucleotide (N5-CAIR).</text>
</comment>
<dbReference type="InterPro" id="IPR013815">
    <property type="entry name" value="ATP_grasp_subdomain_1"/>
</dbReference>
<feature type="binding site" evidence="5">
    <location>
        <begin position="153"/>
        <end position="159"/>
    </location>
    <ligand>
        <name>ATP</name>
        <dbReference type="ChEBI" id="CHEBI:30616"/>
    </ligand>
</feature>
<keyword evidence="9" id="KW-1185">Reference proteome</keyword>
<dbReference type="InterPro" id="IPR011761">
    <property type="entry name" value="ATP-grasp"/>
</dbReference>
<evidence type="ECO:0000256" key="4">
    <source>
        <dbReference type="ARBA" id="ARBA00022840"/>
    </source>
</evidence>
<name>A0A6A8DGT6_9BACI</name>
<proteinExistence type="inferred from homology"/>
<dbReference type="FunFam" id="3.40.50.20:FF:000016">
    <property type="entry name" value="N5-carboxyaminoimidazole ribonucleotide synthase"/>
    <property type="match status" value="1"/>
</dbReference>
<dbReference type="PANTHER" id="PTHR11609:SF5">
    <property type="entry name" value="PHOSPHORIBOSYLAMINOIMIDAZOLE CARBOXYLASE"/>
    <property type="match status" value="1"/>
</dbReference>
<dbReference type="NCBIfam" id="NF004676">
    <property type="entry name" value="PRK06019.1-2"/>
    <property type="match status" value="1"/>
</dbReference>
<dbReference type="PANTHER" id="PTHR11609">
    <property type="entry name" value="PURINE BIOSYNTHESIS PROTEIN 6/7, PUR6/7"/>
    <property type="match status" value="1"/>
</dbReference>
<dbReference type="SUPFAM" id="SSF56059">
    <property type="entry name" value="Glutathione synthetase ATP-binding domain-like"/>
    <property type="match status" value="1"/>
</dbReference>
<sequence>MQQNRILPGHTIGIVGGGQLGRMMAIAAKHMGYRIVVLDPTPDCPTAQVSDRHIVADYDDIKAIKQLAELSDVVTYEFENVDLVSARYLEKHGVLPQGAELLAITQDRENEKKIIVKNNLPAASYEVIENHAELYDALDRIGFPAVLKTCRGGYDGKGQLKIESTGDIHAALGFLEQNGRCMFEQWLAFDKEISVVLTRTMDRKITFFPIAENQHENHILHKTIAPASISEATRTKALDAARSIAEEIGVVGTFAIEMFVQGEDIYINEMAPRPHNSGHFTIESCNVSQFEQHIRAICGLPLIPIEFQGASVMINLIGEDMTDYLNRMDELGGAHIHVYGKKEIKPNRKMGHITFVGSKLTQLINLVDNKQKLIAKRN</sequence>
<dbReference type="NCBIfam" id="TIGR01161">
    <property type="entry name" value="purK"/>
    <property type="match status" value="1"/>
</dbReference>
<evidence type="ECO:0000313" key="8">
    <source>
        <dbReference type="EMBL" id="MRH44905.1"/>
    </source>
</evidence>
<comment type="pathway">
    <text evidence="5 6">Purine metabolism; IMP biosynthesis via de novo pathway; 5-amino-1-(5-phospho-D-ribosyl)imidazole-4-carboxylate from 5-amino-1-(5-phospho-D-ribosyl)imidazole (N5-CAIR route): step 1/2.</text>
</comment>
<comment type="similarity">
    <text evidence="5 6">Belongs to the PurK/PurT family.</text>
</comment>
<comment type="catalytic activity">
    <reaction evidence="5 6">
        <text>5-amino-1-(5-phospho-beta-D-ribosyl)imidazole + hydrogencarbonate + ATP = 5-carboxyamino-1-(5-phospho-D-ribosyl)imidazole + ADP + phosphate + 2 H(+)</text>
        <dbReference type="Rhea" id="RHEA:19317"/>
        <dbReference type="ChEBI" id="CHEBI:15378"/>
        <dbReference type="ChEBI" id="CHEBI:17544"/>
        <dbReference type="ChEBI" id="CHEBI:30616"/>
        <dbReference type="ChEBI" id="CHEBI:43474"/>
        <dbReference type="ChEBI" id="CHEBI:58730"/>
        <dbReference type="ChEBI" id="CHEBI:137981"/>
        <dbReference type="ChEBI" id="CHEBI:456216"/>
        <dbReference type="EC" id="6.3.4.18"/>
    </reaction>
</comment>
<accession>A0A6A8DGT6</accession>
<comment type="function">
    <text evidence="5">Catalyzes the ATP-dependent conversion of 5-aminoimidazole ribonucleotide (AIR) and HCO(3)(-) to N5-carboxyaminoimidazole ribonucleotide (N5-CAIR).</text>
</comment>
<dbReference type="EMBL" id="WJNG01000020">
    <property type="protein sequence ID" value="MRH44905.1"/>
    <property type="molecule type" value="Genomic_DNA"/>
</dbReference>
<comment type="subunit">
    <text evidence="5 6">Homodimer.</text>
</comment>
<dbReference type="OrthoDB" id="9804625at2"/>
<feature type="binding site" evidence="5">
    <location>
        <position position="108"/>
    </location>
    <ligand>
        <name>ATP</name>
        <dbReference type="ChEBI" id="CHEBI:30616"/>
    </ligand>
</feature>
<evidence type="ECO:0000256" key="1">
    <source>
        <dbReference type="ARBA" id="ARBA00022598"/>
    </source>
</evidence>
<dbReference type="Gene3D" id="3.30.1490.20">
    <property type="entry name" value="ATP-grasp fold, A domain"/>
    <property type="match status" value="1"/>
</dbReference>
<dbReference type="PROSITE" id="PS50975">
    <property type="entry name" value="ATP_GRASP"/>
    <property type="match status" value="1"/>
</dbReference>
<keyword evidence="4 5" id="KW-0067">ATP-binding</keyword>
<dbReference type="Pfam" id="PF17769">
    <property type="entry name" value="PurK_C"/>
    <property type="match status" value="1"/>
</dbReference>
<dbReference type="NCBIfam" id="NF004679">
    <property type="entry name" value="PRK06019.1-5"/>
    <property type="match status" value="1"/>
</dbReference>
<dbReference type="Pfam" id="PF02222">
    <property type="entry name" value="ATP-grasp"/>
    <property type="match status" value="1"/>
</dbReference>
<dbReference type="Pfam" id="PF22660">
    <property type="entry name" value="RS_preATP-grasp-like"/>
    <property type="match status" value="1"/>
</dbReference>